<protein>
    <recommendedName>
        <fullName evidence="5">DUF3298/DUF4163 domain-containing protein</fullName>
    </recommendedName>
</protein>
<evidence type="ECO:0000259" key="1">
    <source>
        <dbReference type="Pfam" id="PF11738"/>
    </source>
</evidence>
<comment type="caution">
    <text evidence="3">The sequence shown here is derived from an EMBL/GenBank/DDBJ whole genome shotgun (WGS) entry which is preliminary data.</text>
</comment>
<dbReference type="InterPro" id="IPR037126">
    <property type="entry name" value="PdaC/RsiV-like_sf"/>
</dbReference>
<reference evidence="3 4" key="1">
    <citation type="submission" date="2021-03" db="EMBL/GenBank/DDBJ databases">
        <title>Genomic Encyclopedia of Type Strains, Phase IV (KMG-IV): sequencing the most valuable type-strain genomes for metagenomic binning, comparative biology and taxonomic classification.</title>
        <authorList>
            <person name="Goeker M."/>
        </authorList>
    </citation>
    <scope>NUCLEOTIDE SEQUENCE [LARGE SCALE GENOMIC DNA]</scope>
    <source>
        <strain evidence="3 4">DSM 24004</strain>
    </source>
</reference>
<evidence type="ECO:0000313" key="4">
    <source>
        <dbReference type="Proteomes" id="UP001519342"/>
    </source>
</evidence>
<feature type="domain" description="Deacetylase PdaC" evidence="2">
    <location>
        <begin position="26"/>
        <end position="121"/>
    </location>
</feature>
<sequence length="227" mass="27305">MNKDYCYKANISMKKIEETFKYDYIEMLKLTIKYPVISMEYNPRSEWIINNQIAISVREYIRYAEYLYQQAINYYKNSQVNDFPFHPYEAYMEYTVTYNENCFLSVYFEKYEFTGGAHGSTVRSSETWELCSGMQLPLYSFFKPEINYRNLLIEEITKQAEYNIKQNSNIYFTEYKSLILKNFNENNFYLTTQGIVIYYEQYDIAPYAAGIVEFLIPYATIGWYPQC</sequence>
<dbReference type="Gene3D" id="3.30.565.40">
    <property type="entry name" value="Fervidobacterium nodosum Rt17-B1 like"/>
    <property type="match status" value="1"/>
</dbReference>
<dbReference type="Pfam" id="PF13739">
    <property type="entry name" value="PdaC"/>
    <property type="match status" value="1"/>
</dbReference>
<dbReference type="Proteomes" id="UP001519342">
    <property type="component" value="Unassembled WGS sequence"/>
</dbReference>
<dbReference type="RefSeq" id="WP_209510904.1">
    <property type="nucleotide sequence ID" value="NZ_JAGGKS010000002.1"/>
</dbReference>
<dbReference type="EMBL" id="JAGGKS010000002">
    <property type="protein sequence ID" value="MBP1925166.1"/>
    <property type="molecule type" value="Genomic_DNA"/>
</dbReference>
<evidence type="ECO:0008006" key="5">
    <source>
        <dbReference type="Google" id="ProtNLM"/>
    </source>
</evidence>
<feature type="domain" description="DUF3298" evidence="1">
    <location>
        <begin position="141"/>
        <end position="218"/>
    </location>
</feature>
<dbReference type="Pfam" id="PF11738">
    <property type="entry name" value="DUF3298"/>
    <property type="match status" value="1"/>
</dbReference>
<dbReference type="Gene3D" id="3.90.640.20">
    <property type="entry name" value="Heat-shock cognate protein, ATPase"/>
    <property type="match status" value="1"/>
</dbReference>
<keyword evidence="4" id="KW-1185">Reference proteome</keyword>
<proteinExistence type="predicted"/>
<dbReference type="InterPro" id="IPR025303">
    <property type="entry name" value="PdaC"/>
</dbReference>
<evidence type="ECO:0000259" key="2">
    <source>
        <dbReference type="Pfam" id="PF13739"/>
    </source>
</evidence>
<accession>A0ABS4GBU3</accession>
<organism evidence="3 4">
    <name type="scientific">Sedimentibacter acidaminivorans</name>
    <dbReference type="NCBI Taxonomy" id="913099"/>
    <lineage>
        <taxon>Bacteria</taxon>
        <taxon>Bacillati</taxon>
        <taxon>Bacillota</taxon>
        <taxon>Tissierellia</taxon>
        <taxon>Sedimentibacter</taxon>
    </lineage>
</organism>
<evidence type="ECO:0000313" key="3">
    <source>
        <dbReference type="EMBL" id="MBP1925166.1"/>
    </source>
</evidence>
<name>A0ABS4GBU3_9FIRM</name>
<gene>
    <name evidence="3" type="ORF">J2Z76_001023</name>
</gene>
<dbReference type="InterPro" id="IPR021729">
    <property type="entry name" value="DUF3298"/>
</dbReference>